<sequence>MLVRCRQVCLHPYIVVAALRRCHPSLQPPQEEQDSTAPPTTTAEEEQKRKEEAQTLLTKAVNHFIDTTLKKHTKLNQNNQSMFLQELIDELRTQKLTERECIICLEKITIPSILPCGHLFCENCITHAVEAQKRCPLCKRTTKKSEILVVPTSLLGDTNHTNNENNNNDNNNNNTVVDPIQVFSSVPSEQCAVLSQWPLSLSAKTQFIIHQLQHVIPQDERVVIFSYFTSYLEYLATVLPAQQISCIQYTGKLTRRQKEKVLQSFRGESANNNNNNEVEVPPRVLLASFSASSVGLNLVCANHCILCEPSWNPGQVSQALHRVHRIGQQRPVTITKLIAKNTVEEKVEELCQRKSSLAEHCFNTPGNNNQNNNNGNNARMRTQDLIALFVDEKEEEDEESSEED</sequence>
<dbReference type="GO" id="GO:0005524">
    <property type="term" value="F:ATP binding"/>
    <property type="evidence" value="ECO:0007669"/>
    <property type="project" value="UniProtKB-KW"/>
</dbReference>
<dbReference type="GO" id="GO:0006281">
    <property type="term" value="P:DNA repair"/>
    <property type="evidence" value="ECO:0007669"/>
    <property type="project" value="TreeGrafter"/>
</dbReference>
<dbReference type="PANTHER" id="PTHR45626">
    <property type="entry name" value="TRANSCRIPTION TERMINATION FACTOR 2-RELATED"/>
    <property type="match status" value="1"/>
</dbReference>
<proteinExistence type="predicted"/>
<dbReference type="PROSITE" id="PS51194">
    <property type="entry name" value="HELICASE_CTER"/>
    <property type="match status" value="1"/>
</dbReference>
<dbReference type="PROSITE" id="PS50089">
    <property type="entry name" value="ZF_RING_2"/>
    <property type="match status" value="1"/>
</dbReference>
<dbReference type="InterPro" id="IPR027417">
    <property type="entry name" value="P-loop_NTPase"/>
</dbReference>
<evidence type="ECO:0000313" key="13">
    <source>
        <dbReference type="Proteomes" id="UP000515908"/>
    </source>
</evidence>
<dbReference type="SUPFAM" id="SSF57850">
    <property type="entry name" value="RING/U-box"/>
    <property type="match status" value="1"/>
</dbReference>
<dbReference type="AlphaFoldDB" id="A0A7G2CHL1"/>
<dbReference type="GO" id="GO:0008270">
    <property type="term" value="F:zinc ion binding"/>
    <property type="evidence" value="ECO:0007669"/>
    <property type="project" value="UniProtKB-KW"/>
</dbReference>
<name>A0A7G2CHL1_9TRYP</name>
<dbReference type="PROSITE" id="PS00518">
    <property type="entry name" value="ZF_RING_1"/>
    <property type="match status" value="1"/>
</dbReference>
<keyword evidence="13" id="KW-1185">Reference proteome</keyword>
<dbReference type="SMART" id="SM00184">
    <property type="entry name" value="RING"/>
    <property type="match status" value="1"/>
</dbReference>
<evidence type="ECO:0000256" key="2">
    <source>
        <dbReference type="ARBA" id="ARBA00022741"/>
    </source>
</evidence>
<feature type="domain" description="RING-type" evidence="10">
    <location>
        <begin position="101"/>
        <end position="139"/>
    </location>
</feature>
<dbReference type="GO" id="GO:0008094">
    <property type="term" value="F:ATP-dependent activity, acting on DNA"/>
    <property type="evidence" value="ECO:0007669"/>
    <property type="project" value="TreeGrafter"/>
</dbReference>
<dbReference type="Gene3D" id="3.40.50.300">
    <property type="entry name" value="P-loop containing nucleotide triphosphate hydrolases"/>
    <property type="match status" value="1"/>
</dbReference>
<keyword evidence="3 8" id="KW-0863">Zinc-finger</keyword>
<dbReference type="VEuPathDB" id="TriTrypDB:ADEAN_000632800"/>
<keyword evidence="4" id="KW-0378">Hydrolase</keyword>
<dbReference type="Proteomes" id="UP000515908">
    <property type="component" value="Chromosome 12"/>
</dbReference>
<dbReference type="GO" id="GO:0004386">
    <property type="term" value="F:helicase activity"/>
    <property type="evidence" value="ECO:0007669"/>
    <property type="project" value="UniProtKB-KW"/>
</dbReference>
<dbReference type="EMBL" id="LR877156">
    <property type="protein sequence ID" value="CAD2218835.1"/>
    <property type="molecule type" value="Genomic_DNA"/>
</dbReference>
<keyword evidence="6" id="KW-0862">Zinc</keyword>
<dbReference type="CDD" id="cd18793">
    <property type="entry name" value="SF2_C_SNF"/>
    <property type="match status" value="1"/>
</dbReference>
<dbReference type="InterPro" id="IPR050628">
    <property type="entry name" value="SNF2_RAD54_helicase_TF"/>
</dbReference>
<gene>
    <name evidence="12" type="ORF">ADEAN_000632800</name>
</gene>
<dbReference type="GO" id="GO:0016787">
    <property type="term" value="F:hydrolase activity"/>
    <property type="evidence" value="ECO:0007669"/>
    <property type="project" value="UniProtKB-KW"/>
</dbReference>
<evidence type="ECO:0000256" key="8">
    <source>
        <dbReference type="PROSITE-ProRule" id="PRU00175"/>
    </source>
</evidence>
<dbReference type="Pfam" id="PF00271">
    <property type="entry name" value="Helicase_C"/>
    <property type="match status" value="1"/>
</dbReference>
<dbReference type="InterPro" id="IPR017907">
    <property type="entry name" value="Znf_RING_CS"/>
</dbReference>
<dbReference type="InterPro" id="IPR001650">
    <property type="entry name" value="Helicase_C-like"/>
</dbReference>
<accession>A0A7G2CHL1</accession>
<evidence type="ECO:0000259" key="11">
    <source>
        <dbReference type="PROSITE" id="PS51194"/>
    </source>
</evidence>
<dbReference type="Pfam" id="PF00097">
    <property type="entry name" value="zf-C3HC4"/>
    <property type="match status" value="1"/>
</dbReference>
<dbReference type="InterPro" id="IPR018957">
    <property type="entry name" value="Znf_C3HC4_RING-type"/>
</dbReference>
<evidence type="ECO:0000256" key="4">
    <source>
        <dbReference type="ARBA" id="ARBA00022801"/>
    </source>
</evidence>
<dbReference type="InterPro" id="IPR049730">
    <property type="entry name" value="SNF2/RAD54-like_C"/>
</dbReference>
<dbReference type="GO" id="GO:0005634">
    <property type="term" value="C:nucleus"/>
    <property type="evidence" value="ECO:0007669"/>
    <property type="project" value="TreeGrafter"/>
</dbReference>
<dbReference type="SMART" id="SM00490">
    <property type="entry name" value="HELICc"/>
    <property type="match status" value="1"/>
</dbReference>
<evidence type="ECO:0000256" key="7">
    <source>
        <dbReference type="ARBA" id="ARBA00022840"/>
    </source>
</evidence>
<dbReference type="Gene3D" id="3.30.40.10">
    <property type="entry name" value="Zinc/RING finger domain, C3HC4 (zinc finger)"/>
    <property type="match status" value="1"/>
</dbReference>
<evidence type="ECO:0000256" key="6">
    <source>
        <dbReference type="ARBA" id="ARBA00022833"/>
    </source>
</evidence>
<feature type="region of interest" description="Disordered" evidence="9">
    <location>
        <begin position="26"/>
        <end position="49"/>
    </location>
</feature>
<evidence type="ECO:0000256" key="3">
    <source>
        <dbReference type="ARBA" id="ARBA00022771"/>
    </source>
</evidence>
<evidence type="ECO:0000256" key="5">
    <source>
        <dbReference type="ARBA" id="ARBA00022806"/>
    </source>
</evidence>
<dbReference type="SUPFAM" id="SSF52540">
    <property type="entry name" value="P-loop containing nucleoside triphosphate hydrolases"/>
    <property type="match status" value="1"/>
</dbReference>
<keyword evidence="1" id="KW-0479">Metal-binding</keyword>
<evidence type="ECO:0000256" key="1">
    <source>
        <dbReference type="ARBA" id="ARBA00022723"/>
    </source>
</evidence>
<evidence type="ECO:0000256" key="9">
    <source>
        <dbReference type="SAM" id="MobiDB-lite"/>
    </source>
</evidence>
<protein>
    <submittedName>
        <fullName evidence="12">Uncharacterized protein</fullName>
    </submittedName>
</protein>
<dbReference type="InterPro" id="IPR001841">
    <property type="entry name" value="Znf_RING"/>
</dbReference>
<keyword evidence="5 12" id="KW-0347">Helicase</keyword>
<dbReference type="InterPro" id="IPR013083">
    <property type="entry name" value="Znf_RING/FYVE/PHD"/>
</dbReference>
<feature type="domain" description="Helicase C-terminal" evidence="11">
    <location>
        <begin position="208"/>
        <end position="386"/>
    </location>
</feature>
<organism evidence="12 13">
    <name type="scientific">Angomonas deanei</name>
    <dbReference type="NCBI Taxonomy" id="59799"/>
    <lineage>
        <taxon>Eukaryota</taxon>
        <taxon>Discoba</taxon>
        <taxon>Euglenozoa</taxon>
        <taxon>Kinetoplastea</taxon>
        <taxon>Metakinetoplastina</taxon>
        <taxon>Trypanosomatida</taxon>
        <taxon>Trypanosomatidae</taxon>
        <taxon>Strigomonadinae</taxon>
        <taxon>Angomonas</taxon>
    </lineage>
</organism>
<keyword evidence="7" id="KW-0067">ATP-binding</keyword>
<evidence type="ECO:0000313" key="12">
    <source>
        <dbReference type="EMBL" id="CAD2218835.1"/>
    </source>
</evidence>
<keyword evidence="2" id="KW-0547">Nucleotide-binding</keyword>
<dbReference type="PANTHER" id="PTHR45626:SF22">
    <property type="entry name" value="DNA REPAIR PROTEIN RAD5"/>
    <property type="match status" value="1"/>
</dbReference>
<reference evidence="12 13" key="1">
    <citation type="submission" date="2020-08" db="EMBL/GenBank/DDBJ databases">
        <authorList>
            <person name="Newling K."/>
            <person name="Davey J."/>
            <person name="Forrester S."/>
        </authorList>
    </citation>
    <scope>NUCLEOTIDE SEQUENCE [LARGE SCALE GENOMIC DNA]</scope>
    <source>
        <strain evidence="13">Crithidia deanei Carvalho (ATCC PRA-265)</strain>
    </source>
</reference>
<evidence type="ECO:0000259" key="10">
    <source>
        <dbReference type="PROSITE" id="PS50089"/>
    </source>
</evidence>